<gene>
    <name evidence="3" type="ORF">GCM10011378_16730</name>
</gene>
<dbReference type="PROSITE" id="PS51257">
    <property type="entry name" value="PROKAR_LIPOPROTEIN"/>
    <property type="match status" value="1"/>
</dbReference>
<proteinExistence type="predicted"/>
<comment type="caution">
    <text evidence="3">The sequence shown here is derived from an EMBL/GenBank/DDBJ whole genome shotgun (WGS) entry which is preliminary data.</text>
</comment>
<sequence length="149" mass="16673">MRTRLLSYVFLLLSAGATVSCLDKDKEEVTPVKPEPLKDLVGRWDVRTMQTTTYDASGVVTSKSDVLNVPDGYYTIFKADKTFERYQDSKLALTGTYSYTNTTLTNTSSQNQATQQITTFTDTNLVLVNDSRREGRGTGTVEVLTLRKH</sequence>
<dbReference type="EMBL" id="BMGS01000004">
    <property type="protein sequence ID" value="GGG41110.1"/>
    <property type="molecule type" value="Genomic_DNA"/>
</dbReference>
<protein>
    <recommendedName>
        <fullName evidence="2">Lipocalin-like domain-containing protein</fullName>
    </recommendedName>
</protein>
<dbReference type="Proteomes" id="UP000601361">
    <property type="component" value="Unassembled WGS sequence"/>
</dbReference>
<reference evidence="4" key="1">
    <citation type="journal article" date="2019" name="Int. J. Syst. Evol. Microbiol.">
        <title>The Global Catalogue of Microorganisms (GCM) 10K type strain sequencing project: providing services to taxonomists for standard genome sequencing and annotation.</title>
        <authorList>
            <consortium name="The Broad Institute Genomics Platform"/>
            <consortium name="The Broad Institute Genome Sequencing Center for Infectious Disease"/>
            <person name="Wu L."/>
            <person name="Ma J."/>
        </authorList>
    </citation>
    <scope>NUCLEOTIDE SEQUENCE [LARGE SCALE GENOMIC DNA]</scope>
    <source>
        <strain evidence="4">CGMCC 1.12990</strain>
    </source>
</reference>
<feature type="chain" id="PRO_5045320944" description="Lipocalin-like domain-containing protein" evidence="1">
    <location>
        <begin position="22"/>
        <end position="149"/>
    </location>
</feature>
<feature type="signal peptide" evidence="1">
    <location>
        <begin position="1"/>
        <end position="21"/>
    </location>
</feature>
<dbReference type="Pfam" id="PF13648">
    <property type="entry name" value="Lipocalin_4"/>
    <property type="match status" value="1"/>
</dbReference>
<evidence type="ECO:0000259" key="2">
    <source>
        <dbReference type="Pfam" id="PF13648"/>
    </source>
</evidence>
<dbReference type="InterPro" id="IPR024311">
    <property type="entry name" value="Lipocalin-like"/>
</dbReference>
<evidence type="ECO:0000256" key="1">
    <source>
        <dbReference type="SAM" id="SignalP"/>
    </source>
</evidence>
<evidence type="ECO:0000313" key="4">
    <source>
        <dbReference type="Proteomes" id="UP000601361"/>
    </source>
</evidence>
<keyword evidence="1" id="KW-0732">Signal</keyword>
<keyword evidence="4" id="KW-1185">Reference proteome</keyword>
<organism evidence="3 4">
    <name type="scientific">Hymenobacter glacieicola</name>
    <dbReference type="NCBI Taxonomy" id="1562124"/>
    <lineage>
        <taxon>Bacteria</taxon>
        <taxon>Pseudomonadati</taxon>
        <taxon>Bacteroidota</taxon>
        <taxon>Cytophagia</taxon>
        <taxon>Cytophagales</taxon>
        <taxon>Hymenobacteraceae</taxon>
        <taxon>Hymenobacter</taxon>
    </lineage>
</organism>
<accession>A0ABQ1WSE0</accession>
<evidence type="ECO:0000313" key="3">
    <source>
        <dbReference type="EMBL" id="GGG41110.1"/>
    </source>
</evidence>
<feature type="domain" description="Lipocalin-like" evidence="2">
    <location>
        <begin position="40"/>
        <end position="127"/>
    </location>
</feature>
<name>A0ABQ1WSE0_9BACT</name>